<dbReference type="Proteomes" id="UP000285865">
    <property type="component" value="Unassembled WGS sequence"/>
</dbReference>
<dbReference type="RefSeq" id="WP_118257151.1">
    <property type="nucleotide sequence ID" value="NZ_QRKN01000001.1"/>
</dbReference>
<accession>A0A414ZR16</accession>
<gene>
    <name evidence="1" type="ORF">DW172_03050</name>
</gene>
<organism evidence="1 2">
    <name type="scientific">Agathobacter rectalis</name>
    <dbReference type="NCBI Taxonomy" id="39491"/>
    <lineage>
        <taxon>Bacteria</taxon>
        <taxon>Bacillati</taxon>
        <taxon>Bacillota</taxon>
        <taxon>Clostridia</taxon>
        <taxon>Lachnospirales</taxon>
        <taxon>Lachnospiraceae</taxon>
        <taxon>Agathobacter</taxon>
    </lineage>
</organism>
<dbReference type="EMBL" id="QRKN01000001">
    <property type="protein sequence ID" value="RHI25675.1"/>
    <property type="molecule type" value="Genomic_DNA"/>
</dbReference>
<comment type="caution">
    <text evidence="1">The sequence shown here is derived from an EMBL/GenBank/DDBJ whole genome shotgun (WGS) entry which is preliminary data.</text>
</comment>
<evidence type="ECO:0000313" key="2">
    <source>
        <dbReference type="Proteomes" id="UP000285865"/>
    </source>
</evidence>
<protein>
    <submittedName>
        <fullName evidence="1">Uncharacterized protein</fullName>
    </submittedName>
</protein>
<sequence>MGVYYNFYSPKTGKKINDGKYAGMPFIFTEFDRLGHKCAVKWDKNYKNIEAWTIDTDSDFYKEYCSDDTYGWDWIILYYTKDEILKMQKSMTDNETLLEELLENNDLEGLIVVIG</sequence>
<reference evidence="1 2" key="1">
    <citation type="submission" date="2018-08" db="EMBL/GenBank/DDBJ databases">
        <title>A genome reference for cultivated species of the human gut microbiota.</title>
        <authorList>
            <person name="Zou Y."/>
            <person name="Xue W."/>
            <person name="Luo G."/>
        </authorList>
    </citation>
    <scope>NUCLEOTIDE SEQUENCE [LARGE SCALE GENOMIC DNA]</scope>
    <source>
        <strain evidence="1 2">AM16-11</strain>
    </source>
</reference>
<evidence type="ECO:0000313" key="1">
    <source>
        <dbReference type="EMBL" id="RHI25675.1"/>
    </source>
</evidence>
<name>A0A414ZR16_9FIRM</name>
<proteinExistence type="predicted"/>
<dbReference type="AlphaFoldDB" id="A0A414ZR16"/>